<evidence type="ECO:0000256" key="5">
    <source>
        <dbReference type="SAM" id="Phobius"/>
    </source>
</evidence>
<dbReference type="GO" id="GO:0005506">
    <property type="term" value="F:iron ion binding"/>
    <property type="evidence" value="ECO:0007669"/>
    <property type="project" value="InterPro"/>
</dbReference>
<dbReference type="GO" id="GO:0016125">
    <property type="term" value="P:sterol metabolic process"/>
    <property type="evidence" value="ECO:0007669"/>
    <property type="project" value="TreeGrafter"/>
</dbReference>
<dbReference type="Gene3D" id="1.10.630.10">
    <property type="entry name" value="Cytochrome P450"/>
    <property type="match status" value="1"/>
</dbReference>
<keyword evidence="3 4" id="KW-0349">Heme</keyword>
<dbReference type="GO" id="GO:0020037">
    <property type="term" value="F:heme binding"/>
    <property type="evidence" value="ECO:0007669"/>
    <property type="project" value="InterPro"/>
</dbReference>
<sequence>MEESFKFMEGFPYAVVVSLLIISWPVYIWIKRDNSRSSNLPPGSKGWPIIGHTLRWYISVSGSHPPSFVEDSVKRYGKIFSCRLFGRPTIMSADPSFNRYILQNEGRLFRAGYPQSFRDLVGKKGLIAIHGDLHRKLHGIAVNLMTSEKVKNNFITDIQIILQKTMSTWKDRQMFFEDECRKLAISLMANQLLGISTEDEINEMAPIFCDFVGGIISLPIKIPGFAYFKAMKARRALIGKIREIIDKRRCSPDGVKHNGLLERLLDEDNLSQEIVADFIISLLFAGHETTAKTMSFAIYFLTQCPEAVEQLRVENDSVRRKRNKEILTWDDYRSMKFTRCVLEETLRLGGIAISVFRETIEEIKYKDHVIPKGWSVVPFFSAVHLNEDFYKDSLKFNPWRWQEIDQESKMWRTSDLFMPFGAGPRFCPGAELARLQITLFLHYFVTNY</sequence>
<dbReference type="Proteomes" id="UP000824469">
    <property type="component" value="Unassembled WGS sequence"/>
</dbReference>
<evidence type="ECO:0008006" key="8">
    <source>
        <dbReference type="Google" id="ProtNLM"/>
    </source>
</evidence>
<dbReference type="Pfam" id="PF00067">
    <property type="entry name" value="p450"/>
    <property type="match status" value="1"/>
</dbReference>
<comment type="similarity">
    <text evidence="4">Belongs to the cytochrome P450 family.</text>
</comment>
<dbReference type="PROSITE" id="PS00086">
    <property type="entry name" value="CYTOCHROME_P450"/>
    <property type="match status" value="1"/>
</dbReference>
<gene>
    <name evidence="6" type="ORF">KI387_034098</name>
</gene>
<proteinExistence type="inferred from homology"/>
<dbReference type="InterPro" id="IPR001128">
    <property type="entry name" value="Cyt_P450"/>
</dbReference>
<dbReference type="PANTHER" id="PTHR24286">
    <property type="entry name" value="CYTOCHROME P450 26"/>
    <property type="match status" value="1"/>
</dbReference>
<keyword evidence="5" id="KW-0472">Membrane</keyword>
<keyword evidence="4" id="KW-0503">Monooxygenase</keyword>
<dbReference type="InterPro" id="IPR002403">
    <property type="entry name" value="Cyt_P450_E_grp-IV"/>
</dbReference>
<dbReference type="PRINTS" id="PR00465">
    <property type="entry name" value="EP450IV"/>
</dbReference>
<evidence type="ECO:0000313" key="6">
    <source>
        <dbReference type="EMBL" id="KAH9289981.1"/>
    </source>
</evidence>
<dbReference type="SUPFAM" id="SSF48264">
    <property type="entry name" value="Cytochrome P450"/>
    <property type="match status" value="1"/>
</dbReference>
<name>A0AA38BZD7_TAXCH</name>
<dbReference type="PRINTS" id="PR00385">
    <property type="entry name" value="P450"/>
</dbReference>
<dbReference type="PANTHER" id="PTHR24286:SF232">
    <property type="entry name" value="CYTOCHROME P450 SUPERFAMILY PROTEIN"/>
    <property type="match status" value="1"/>
</dbReference>
<keyword evidence="5" id="KW-0812">Transmembrane</keyword>
<evidence type="ECO:0000256" key="4">
    <source>
        <dbReference type="RuleBase" id="RU000461"/>
    </source>
</evidence>
<feature type="transmembrane region" description="Helical" evidence="5">
    <location>
        <begin position="12"/>
        <end position="30"/>
    </location>
</feature>
<dbReference type="CDD" id="cd11043">
    <property type="entry name" value="CYP90-like"/>
    <property type="match status" value="1"/>
</dbReference>
<dbReference type="InterPro" id="IPR036396">
    <property type="entry name" value="Cyt_P450_sf"/>
</dbReference>
<comment type="caution">
    <text evidence="6">The sequence shown here is derived from an EMBL/GenBank/DDBJ whole genome shotgun (WGS) entry which is preliminary data.</text>
</comment>
<protein>
    <recommendedName>
        <fullName evidence="8">Cytochrome P450</fullName>
    </recommendedName>
</protein>
<comment type="cofactor">
    <cofactor evidence="3">
        <name>heme</name>
        <dbReference type="ChEBI" id="CHEBI:30413"/>
    </cofactor>
</comment>
<dbReference type="GO" id="GO:0016705">
    <property type="term" value="F:oxidoreductase activity, acting on paired donors, with incorporation or reduction of molecular oxygen"/>
    <property type="evidence" value="ECO:0007669"/>
    <property type="project" value="InterPro"/>
</dbReference>
<dbReference type="GO" id="GO:0010268">
    <property type="term" value="P:brassinosteroid homeostasis"/>
    <property type="evidence" value="ECO:0007669"/>
    <property type="project" value="TreeGrafter"/>
</dbReference>
<evidence type="ECO:0000256" key="3">
    <source>
        <dbReference type="PIRSR" id="PIRSR602403-1"/>
    </source>
</evidence>
<keyword evidence="1 3" id="KW-0479">Metal-binding</keyword>
<keyword evidence="5" id="KW-1133">Transmembrane helix</keyword>
<keyword evidence="7" id="KW-1185">Reference proteome</keyword>
<evidence type="ECO:0000256" key="1">
    <source>
        <dbReference type="ARBA" id="ARBA00022723"/>
    </source>
</evidence>
<dbReference type="GO" id="GO:0016132">
    <property type="term" value="P:brassinosteroid biosynthetic process"/>
    <property type="evidence" value="ECO:0007669"/>
    <property type="project" value="TreeGrafter"/>
</dbReference>
<reference evidence="6 7" key="1">
    <citation type="journal article" date="2021" name="Nat. Plants">
        <title>The Taxus genome provides insights into paclitaxel biosynthesis.</title>
        <authorList>
            <person name="Xiong X."/>
            <person name="Gou J."/>
            <person name="Liao Q."/>
            <person name="Li Y."/>
            <person name="Zhou Q."/>
            <person name="Bi G."/>
            <person name="Li C."/>
            <person name="Du R."/>
            <person name="Wang X."/>
            <person name="Sun T."/>
            <person name="Guo L."/>
            <person name="Liang H."/>
            <person name="Lu P."/>
            <person name="Wu Y."/>
            <person name="Zhang Z."/>
            <person name="Ro D.K."/>
            <person name="Shang Y."/>
            <person name="Huang S."/>
            <person name="Yan J."/>
        </authorList>
    </citation>
    <scope>NUCLEOTIDE SEQUENCE [LARGE SCALE GENOMIC DNA]</scope>
    <source>
        <strain evidence="6">Ta-2019</strain>
    </source>
</reference>
<dbReference type="OMA" id="TMDFTQC"/>
<feature type="binding site" description="axial binding residue" evidence="3">
    <location>
        <position position="427"/>
    </location>
    <ligand>
        <name>heme</name>
        <dbReference type="ChEBI" id="CHEBI:30413"/>
    </ligand>
    <ligandPart>
        <name>Fe</name>
        <dbReference type="ChEBI" id="CHEBI:18248"/>
    </ligandPart>
</feature>
<feature type="non-terminal residue" evidence="6">
    <location>
        <position position="448"/>
    </location>
</feature>
<keyword evidence="2 3" id="KW-0408">Iron</keyword>
<evidence type="ECO:0000313" key="7">
    <source>
        <dbReference type="Proteomes" id="UP000824469"/>
    </source>
</evidence>
<dbReference type="InterPro" id="IPR017972">
    <property type="entry name" value="Cyt_P450_CS"/>
</dbReference>
<accession>A0AA38BZD7</accession>
<dbReference type="AlphaFoldDB" id="A0AA38BZD7"/>
<organism evidence="6 7">
    <name type="scientific">Taxus chinensis</name>
    <name type="common">Chinese yew</name>
    <name type="synonym">Taxus wallichiana var. chinensis</name>
    <dbReference type="NCBI Taxonomy" id="29808"/>
    <lineage>
        <taxon>Eukaryota</taxon>
        <taxon>Viridiplantae</taxon>
        <taxon>Streptophyta</taxon>
        <taxon>Embryophyta</taxon>
        <taxon>Tracheophyta</taxon>
        <taxon>Spermatophyta</taxon>
        <taxon>Pinopsida</taxon>
        <taxon>Pinidae</taxon>
        <taxon>Conifers II</taxon>
        <taxon>Cupressales</taxon>
        <taxon>Taxaceae</taxon>
        <taxon>Taxus</taxon>
    </lineage>
</organism>
<keyword evidence="4" id="KW-0560">Oxidoreductase</keyword>
<evidence type="ECO:0000256" key="2">
    <source>
        <dbReference type="ARBA" id="ARBA00023004"/>
    </source>
</evidence>
<dbReference type="GO" id="GO:0004497">
    <property type="term" value="F:monooxygenase activity"/>
    <property type="evidence" value="ECO:0007669"/>
    <property type="project" value="UniProtKB-KW"/>
</dbReference>
<dbReference type="EMBL" id="JAHRHJ020003813">
    <property type="protein sequence ID" value="KAH9289981.1"/>
    <property type="molecule type" value="Genomic_DNA"/>
</dbReference>